<dbReference type="Proteomes" id="UP001281447">
    <property type="component" value="Unassembled WGS sequence"/>
</dbReference>
<proteinExistence type="predicted"/>
<name>A0ABU5C1P8_9BACI</name>
<sequence length="46" mass="5187">MDHKNVSDLEAIIKQHENIILQLIQMTAANNHHISELSAAVRHKSS</sequence>
<gene>
    <name evidence="1" type="ORF">RWE15_00785</name>
</gene>
<evidence type="ECO:0000313" key="1">
    <source>
        <dbReference type="EMBL" id="MDY0393228.1"/>
    </source>
</evidence>
<dbReference type="EMBL" id="JAWDIP010000003">
    <property type="protein sequence ID" value="MDY0393228.1"/>
    <property type="molecule type" value="Genomic_DNA"/>
</dbReference>
<dbReference type="RefSeq" id="WP_390357831.1">
    <property type="nucleotide sequence ID" value="NZ_JBHUIZ010000017.1"/>
</dbReference>
<comment type="caution">
    <text evidence="1">The sequence shown here is derived from an EMBL/GenBank/DDBJ whole genome shotgun (WGS) entry which is preliminary data.</text>
</comment>
<evidence type="ECO:0000313" key="2">
    <source>
        <dbReference type="Proteomes" id="UP001281447"/>
    </source>
</evidence>
<keyword evidence="2" id="KW-1185">Reference proteome</keyword>
<accession>A0ABU5C1P8</accession>
<organism evidence="1 2">
    <name type="scientific">Tigheibacillus halophilus</name>
    <dbReference type="NCBI Taxonomy" id="361280"/>
    <lineage>
        <taxon>Bacteria</taxon>
        <taxon>Bacillati</taxon>
        <taxon>Bacillota</taxon>
        <taxon>Bacilli</taxon>
        <taxon>Bacillales</taxon>
        <taxon>Bacillaceae</taxon>
        <taxon>Tigheibacillus</taxon>
    </lineage>
</organism>
<protein>
    <submittedName>
        <fullName evidence="1">Uncharacterized protein</fullName>
    </submittedName>
</protein>
<reference evidence="1 2" key="1">
    <citation type="submission" date="2023-10" db="EMBL/GenBank/DDBJ databases">
        <title>Virgibacillus halophilus 5B73C genome.</title>
        <authorList>
            <person name="Miliotis G."/>
            <person name="Sengupta P."/>
            <person name="Hameed A."/>
            <person name="Chuvochina M."/>
            <person name="Mcdonagh F."/>
            <person name="Simpson A.C."/>
            <person name="Singh N.K."/>
            <person name="Rekha P.D."/>
            <person name="Raman K."/>
            <person name="Hugenholtz P."/>
            <person name="Venkateswaran K."/>
        </authorList>
    </citation>
    <scope>NUCLEOTIDE SEQUENCE [LARGE SCALE GENOMIC DNA]</scope>
    <source>
        <strain evidence="1 2">5B73C</strain>
    </source>
</reference>